<keyword evidence="6" id="KW-0742">SOS response</keyword>
<keyword evidence="6" id="KW-0227">DNA damage</keyword>
<reference evidence="8 9" key="1">
    <citation type="submission" date="2017-08" db="EMBL/GenBank/DDBJ databases">
        <title>Aliifodinibius alkalisoli sp. nov., isolated from saline alkaline soil.</title>
        <authorList>
            <person name="Liu D."/>
            <person name="Zhang G."/>
        </authorList>
    </citation>
    <scope>NUCLEOTIDE SEQUENCE [LARGE SCALE GENOMIC DNA]</scope>
    <source>
        <strain evidence="8 9">WN023</strain>
    </source>
</reference>
<dbReference type="AlphaFoldDB" id="A0A2A2GB34"/>
<organism evidence="8 9">
    <name type="scientific">Fodinibius salipaludis</name>
    <dbReference type="NCBI Taxonomy" id="2032627"/>
    <lineage>
        <taxon>Bacteria</taxon>
        <taxon>Pseudomonadati</taxon>
        <taxon>Balneolota</taxon>
        <taxon>Balneolia</taxon>
        <taxon>Balneolales</taxon>
        <taxon>Balneolaceae</taxon>
        <taxon>Fodinibius</taxon>
    </lineage>
</organism>
<evidence type="ECO:0000256" key="1">
    <source>
        <dbReference type="ARBA" id="ARBA00022490"/>
    </source>
</evidence>
<dbReference type="GO" id="GO:0005524">
    <property type="term" value="F:ATP binding"/>
    <property type="evidence" value="ECO:0007669"/>
    <property type="project" value="UniProtKB-UniRule"/>
</dbReference>
<keyword evidence="3 6" id="KW-0547">Nucleotide-binding</keyword>
<comment type="function">
    <text evidence="6">The RecF protein is involved in DNA metabolism; it is required for DNA replication and normal SOS inducibility. RecF binds preferentially to single-stranded, linear DNA. It also seems to bind ATP.</text>
</comment>
<dbReference type="InterPro" id="IPR042174">
    <property type="entry name" value="RecF_2"/>
</dbReference>
<sequence>MKITNLKLQNFRNHEETVVEWAPHMNVIVGQNGAGKTNLIDAIHYLCMSRSFVSSSDMYVVNQDATFFMIKGHFEGNIRASFDVGCSYSRGEGKKIFVNESPLDRLSDLIGMVPVVVLSPSDKKLTSEGPKQRRSFIDSFISQISPAYLQDLLDFRKARKQRNKLLQEFRGNREVLLAYLEPWNVQLMEYGSRIVAKRTEVLNKFRDYLAKEYEVISGMRHEPHLEYQTFCEPSEDEETVRERYQAELEKEQDHELERELTLIGPHRDEIVFYLDDFELRKYGSQGQHRLFALALKLAQLLYFSDELDDLPIFLLDDVFGDLDAQRTEVLLNALIEHAGQTFVTAANPIPFDEYITFDGERNRKYKVDQGQISVVKTK</sequence>
<feature type="binding site" evidence="6">
    <location>
        <begin position="30"/>
        <end position="37"/>
    </location>
    <ligand>
        <name>ATP</name>
        <dbReference type="ChEBI" id="CHEBI:30616"/>
    </ligand>
</feature>
<accession>A0A2A2GB34</accession>
<dbReference type="InterPro" id="IPR001238">
    <property type="entry name" value="DNA-binding_RecF"/>
</dbReference>
<dbReference type="Gene3D" id="3.40.50.300">
    <property type="entry name" value="P-loop containing nucleotide triphosphate hydrolases"/>
    <property type="match status" value="1"/>
</dbReference>
<dbReference type="PANTHER" id="PTHR32182">
    <property type="entry name" value="DNA REPLICATION AND REPAIR PROTEIN RECF"/>
    <property type="match status" value="1"/>
</dbReference>
<dbReference type="GO" id="GO:0006260">
    <property type="term" value="P:DNA replication"/>
    <property type="evidence" value="ECO:0007669"/>
    <property type="project" value="UniProtKB-UniRule"/>
</dbReference>
<dbReference type="GO" id="GO:0003697">
    <property type="term" value="F:single-stranded DNA binding"/>
    <property type="evidence" value="ECO:0007669"/>
    <property type="project" value="UniProtKB-UniRule"/>
</dbReference>
<keyword evidence="5 6" id="KW-0238">DNA-binding</keyword>
<dbReference type="EMBL" id="NSKE01000005">
    <property type="protein sequence ID" value="PAU94087.1"/>
    <property type="molecule type" value="Genomic_DNA"/>
</dbReference>
<dbReference type="InterPro" id="IPR003395">
    <property type="entry name" value="RecF/RecN/SMC_N"/>
</dbReference>
<dbReference type="RefSeq" id="WP_095606218.1">
    <property type="nucleotide sequence ID" value="NZ_NSKE01000005.1"/>
</dbReference>
<dbReference type="Gene3D" id="1.20.1050.90">
    <property type="entry name" value="RecF/RecN/SMC, N-terminal domain"/>
    <property type="match status" value="1"/>
</dbReference>
<evidence type="ECO:0000313" key="9">
    <source>
        <dbReference type="Proteomes" id="UP000218831"/>
    </source>
</evidence>
<keyword evidence="9" id="KW-1185">Reference proteome</keyword>
<dbReference type="SUPFAM" id="SSF52540">
    <property type="entry name" value="P-loop containing nucleoside triphosphate hydrolases"/>
    <property type="match status" value="1"/>
</dbReference>
<dbReference type="GO" id="GO:0000731">
    <property type="term" value="P:DNA synthesis involved in DNA repair"/>
    <property type="evidence" value="ECO:0007669"/>
    <property type="project" value="TreeGrafter"/>
</dbReference>
<comment type="subcellular location">
    <subcellularLocation>
        <location evidence="6">Cytoplasm</location>
    </subcellularLocation>
</comment>
<evidence type="ECO:0000256" key="4">
    <source>
        <dbReference type="ARBA" id="ARBA00022840"/>
    </source>
</evidence>
<dbReference type="Pfam" id="PF02463">
    <property type="entry name" value="SMC_N"/>
    <property type="match status" value="1"/>
</dbReference>
<evidence type="ECO:0000313" key="8">
    <source>
        <dbReference type="EMBL" id="PAU94087.1"/>
    </source>
</evidence>
<evidence type="ECO:0000256" key="2">
    <source>
        <dbReference type="ARBA" id="ARBA00022705"/>
    </source>
</evidence>
<dbReference type="GO" id="GO:0006302">
    <property type="term" value="P:double-strand break repair"/>
    <property type="evidence" value="ECO:0007669"/>
    <property type="project" value="TreeGrafter"/>
</dbReference>
<dbReference type="Proteomes" id="UP000218831">
    <property type="component" value="Unassembled WGS sequence"/>
</dbReference>
<keyword evidence="4 6" id="KW-0067">ATP-binding</keyword>
<gene>
    <name evidence="6" type="primary">recF</name>
    <name evidence="8" type="ORF">CK503_07690</name>
</gene>
<dbReference type="NCBIfam" id="TIGR00611">
    <property type="entry name" value="recf"/>
    <property type="match status" value="1"/>
</dbReference>
<dbReference type="GO" id="GO:0009432">
    <property type="term" value="P:SOS response"/>
    <property type="evidence" value="ECO:0007669"/>
    <property type="project" value="UniProtKB-UniRule"/>
</dbReference>
<keyword evidence="6" id="KW-0234">DNA repair</keyword>
<evidence type="ECO:0000256" key="3">
    <source>
        <dbReference type="ARBA" id="ARBA00022741"/>
    </source>
</evidence>
<evidence type="ECO:0000256" key="6">
    <source>
        <dbReference type="HAMAP-Rule" id="MF_00365"/>
    </source>
</evidence>
<protein>
    <recommendedName>
        <fullName evidence="6">DNA replication and repair protein RecF</fullName>
    </recommendedName>
</protein>
<dbReference type="GO" id="GO:0005737">
    <property type="term" value="C:cytoplasm"/>
    <property type="evidence" value="ECO:0007669"/>
    <property type="project" value="UniProtKB-SubCell"/>
</dbReference>
<keyword evidence="2 6" id="KW-0235">DNA replication</keyword>
<evidence type="ECO:0000256" key="5">
    <source>
        <dbReference type="ARBA" id="ARBA00023125"/>
    </source>
</evidence>
<name>A0A2A2GB34_9BACT</name>
<feature type="domain" description="RecF/RecN/SMC N-terminal" evidence="7">
    <location>
        <begin position="3"/>
        <end position="347"/>
    </location>
</feature>
<dbReference type="InterPro" id="IPR027417">
    <property type="entry name" value="P-loop_NTPase"/>
</dbReference>
<proteinExistence type="inferred from homology"/>
<evidence type="ECO:0000259" key="7">
    <source>
        <dbReference type="Pfam" id="PF02463"/>
    </source>
</evidence>
<dbReference type="HAMAP" id="MF_00365">
    <property type="entry name" value="RecF"/>
    <property type="match status" value="1"/>
</dbReference>
<dbReference type="PANTHER" id="PTHR32182:SF0">
    <property type="entry name" value="DNA REPLICATION AND REPAIR PROTEIN RECF"/>
    <property type="match status" value="1"/>
</dbReference>
<dbReference type="OrthoDB" id="9803889at2"/>
<keyword evidence="1 6" id="KW-0963">Cytoplasm</keyword>
<comment type="caution">
    <text evidence="8">The sequence shown here is derived from an EMBL/GenBank/DDBJ whole genome shotgun (WGS) entry which is preliminary data.</text>
</comment>
<comment type="similarity">
    <text evidence="6">Belongs to the RecF family.</text>
</comment>